<evidence type="ECO:0000256" key="1">
    <source>
        <dbReference type="SAM" id="Phobius"/>
    </source>
</evidence>
<dbReference type="AlphaFoldDB" id="A0AAP2ZBZ3"/>
<sequence>MEAGTGIVAGLLAVVGLGCFWLARDALRSESSVVTSDDTGGQANAMVLAFVAFGLLALASAIALEGPDRHIATGTLVATAFLCAGLGWLVRYRDRRDLLTTPTVDRKTARRLGGVAMACGGLVLALVPLVWLEVTARTIAVFALGSSVVVLVAIAFAYR</sequence>
<reference evidence="2 3" key="1">
    <citation type="submission" date="2022-09" db="EMBL/GenBank/DDBJ databases">
        <title>Enrichment on poylsaccharides allowed isolation of novel metabolic and taxonomic groups of Haloarchaea.</title>
        <authorList>
            <person name="Sorokin D.Y."/>
            <person name="Elcheninov A.G."/>
            <person name="Khizhniak T.V."/>
            <person name="Kolganova T.V."/>
            <person name="Kublanov I.V."/>
        </authorList>
    </citation>
    <scope>NUCLEOTIDE SEQUENCE [LARGE SCALE GENOMIC DNA]</scope>
    <source>
        <strain evidence="2 3">AArc-curdl1</strain>
    </source>
</reference>
<evidence type="ECO:0000313" key="2">
    <source>
        <dbReference type="EMBL" id="MCU4754118.1"/>
    </source>
</evidence>
<dbReference type="Proteomes" id="UP001321047">
    <property type="component" value="Unassembled WGS sequence"/>
</dbReference>
<feature type="transmembrane region" description="Helical" evidence="1">
    <location>
        <begin position="70"/>
        <end position="90"/>
    </location>
</feature>
<accession>A0AAP2ZBZ3</accession>
<proteinExistence type="predicted"/>
<organism evidence="2 3">
    <name type="scientific">Natronosalvus hydrolyticus</name>
    <dbReference type="NCBI Taxonomy" id="2979988"/>
    <lineage>
        <taxon>Archaea</taxon>
        <taxon>Methanobacteriati</taxon>
        <taxon>Methanobacteriota</taxon>
        <taxon>Stenosarchaea group</taxon>
        <taxon>Halobacteria</taxon>
        <taxon>Halobacteriales</taxon>
        <taxon>Natrialbaceae</taxon>
        <taxon>Natronosalvus</taxon>
    </lineage>
</organism>
<feature type="transmembrane region" description="Helical" evidence="1">
    <location>
        <begin position="111"/>
        <end position="132"/>
    </location>
</feature>
<dbReference type="RefSeq" id="WP_342810420.1">
    <property type="nucleotide sequence ID" value="NZ_JAOPJZ010000029.1"/>
</dbReference>
<evidence type="ECO:0000313" key="3">
    <source>
        <dbReference type="Proteomes" id="UP001321047"/>
    </source>
</evidence>
<keyword evidence="1" id="KW-0812">Transmembrane</keyword>
<feature type="transmembrane region" description="Helical" evidence="1">
    <location>
        <begin position="43"/>
        <end position="64"/>
    </location>
</feature>
<protein>
    <submittedName>
        <fullName evidence="2">Uncharacterized protein</fullName>
    </submittedName>
</protein>
<dbReference type="EMBL" id="JAOPJZ010000029">
    <property type="protein sequence ID" value="MCU4754118.1"/>
    <property type="molecule type" value="Genomic_DNA"/>
</dbReference>
<comment type="caution">
    <text evidence="2">The sequence shown here is derived from an EMBL/GenBank/DDBJ whole genome shotgun (WGS) entry which is preliminary data.</text>
</comment>
<name>A0AAP2ZBZ3_9EURY</name>
<feature type="transmembrane region" description="Helical" evidence="1">
    <location>
        <begin position="6"/>
        <end position="23"/>
    </location>
</feature>
<keyword evidence="1" id="KW-0472">Membrane</keyword>
<feature type="transmembrane region" description="Helical" evidence="1">
    <location>
        <begin position="138"/>
        <end position="158"/>
    </location>
</feature>
<keyword evidence="3" id="KW-1185">Reference proteome</keyword>
<gene>
    <name evidence="2" type="ORF">OB919_19395</name>
</gene>
<keyword evidence="1" id="KW-1133">Transmembrane helix</keyword>